<sequence length="146" mass="16751">MSKKLSTCTHKFLKSDAIYLSPKAIEEIRNAQNNIPDTQHIMYKKHHIEAITYQKIIDNQRPSEPTKKCAEHNTSSTSIQKDGVIYTEHPRDDEDSANFYIRLNTVTSKQKDKVSQKKKASTKAKDKSSLVEKNRIINSSKDDTSR</sequence>
<dbReference type="Proteomes" id="UP000789759">
    <property type="component" value="Unassembled WGS sequence"/>
</dbReference>
<dbReference type="EMBL" id="CAJVQA010014301">
    <property type="protein sequence ID" value="CAG8730295.1"/>
    <property type="molecule type" value="Genomic_DNA"/>
</dbReference>
<protein>
    <submittedName>
        <fullName evidence="2">15640_t:CDS:1</fullName>
    </submittedName>
</protein>
<gene>
    <name evidence="2" type="ORF">CPELLU_LOCUS13452</name>
</gene>
<evidence type="ECO:0000256" key="1">
    <source>
        <dbReference type="SAM" id="MobiDB-lite"/>
    </source>
</evidence>
<feature type="compositionally biased region" description="Basic and acidic residues" evidence="1">
    <location>
        <begin position="123"/>
        <end position="146"/>
    </location>
</feature>
<keyword evidence="3" id="KW-1185">Reference proteome</keyword>
<dbReference type="OrthoDB" id="2333711at2759"/>
<feature type="region of interest" description="Disordered" evidence="1">
    <location>
        <begin position="61"/>
        <end position="91"/>
    </location>
</feature>
<feature type="region of interest" description="Disordered" evidence="1">
    <location>
        <begin position="109"/>
        <end position="146"/>
    </location>
</feature>
<organism evidence="2 3">
    <name type="scientific">Cetraspora pellucida</name>
    <dbReference type="NCBI Taxonomy" id="1433469"/>
    <lineage>
        <taxon>Eukaryota</taxon>
        <taxon>Fungi</taxon>
        <taxon>Fungi incertae sedis</taxon>
        <taxon>Mucoromycota</taxon>
        <taxon>Glomeromycotina</taxon>
        <taxon>Glomeromycetes</taxon>
        <taxon>Diversisporales</taxon>
        <taxon>Gigasporaceae</taxon>
        <taxon>Cetraspora</taxon>
    </lineage>
</organism>
<evidence type="ECO:0000313" key="2">
    <source>
        <dbReference type="EMBL" id="CAG8730295.1"/>
    </source>
</evidence>
<comment type="caution">
    <text evidence="2">The sequence shown here is derived from an EMBL/GenBank/DDBJ whole genome shotgun (WGS) entry which is preliminary data.</text>
</comment>
<name>A0A9N9NEJ3_9GLOM</name>
<accession>A0A9N9NEJ3</accession>
<evidence type="ECO:0000313" key="3">
    <source>
        <dbReference type="Proteomes" id="UP000789759"/>
    </source>
</evidence>
<proteinExistence type="predicted"/>
<dbReference type="AlphaFoldDB" id="A0A9N9NEJ3"/>
<reference evidence="2" key="1">
    <citation type="submission" date="2021-06" db="EMBL/GenBank/DDBJ databases">
        <authorList>
            <person name="Kallberg Y."/>
            <person name="Tangrot J."/>
            <person name="Rosling A."/>
        </authorList>
    </citation>
    <scope>NUCLEOTIDE SEQUENCE</scope>
    <source>
        <strain evidence="2">FL966</strain>
    </source>
</reference>